<keyword evidence="3 5" id="KW-0418">Kinase</keyword>
<accession>A0A0P0FW48</accession>
<dbReference type="InterPro" id="IPR052700">
    <property type="entry name" value="Carb_kinase_PfkB-like"/>
</dbReference>
<evidence type="ECO:0000256" key="1">
    <source>
        <dbReference type="ARBA" id="ARBA00010688"/>
    </source>
</evidence>
<dbReference type="EMBL" id="CP012801">
    <property type="protein sequence ID" value="ALJ58412.1"/>
    <property type="molecule type" value="Genomic_DNA"/>
</dbReference>
<name>A0A0P0FW48_9BACE</name>
<dbReference type="KEGG" id="bcel:BcellWH2_01150"/>
<feature type="domain" description="Carbohydrate kinase PfkB" evidence="4">
    <location>
        <begin position="273"/>
        <end position="333"/>
    </location>
</feature>
<dbReference type="Gene3D" id="3.40.1190.20">
    <property type="match status" value="1"/>
</dbReference>
<dbReference type="AlphaFoldDB" id="A0A0P0FW48"/>
<dbReference type="SUPFAM" id="SSF53613">
    <property type="entry name" value="Ribokinase-like"/>
    <property type="match status" value="1"/>
</dbReference>
<comment type="similarity">
    <text evidence="1">Belongs to the carbohydrate kinase PfkB family.</text>
</comment>
<organism evidence="5 6">
    <name type="scientific">Bacteroides cellulosilyticus</name>
    <dbReference type="NCBI Taxonomy" id="246787"/>
    <lineage>
        <taxon>Bacteria</taxon>
        <taxon>Pseudomonadati</taxon>
        <taxon>Bacteroidota</taxon>
        <taxon>Bacteroidia</taxon>
        <taxon>Bacteroidales</taxon>
        <taxon>Bacteroidaceae</taxon>
        <taxon>Bacteroides</taxon>
    </lineage>
</organism>
<dbReference type="Proteomes" id="UP000061809">
    <property type="component" value="Chromosome"/>
</dbReference>
<dbReference type="PANTHER" id="PTHR43320:SF2">
    <property type="entry name" value="2-DEHYDRO-3-DEOXYGLUCONOKINASE_2-DEHYDRO-3-DEOXYGALACTONOKINASE"/>
    <property type="match status" value="1"/>
</dbReference>
<protein>
    <submittedName>
        <fullName evidence="5">2-dehydro-3-deoxygluconokinase</fullName>
        <ecNumber evidence="5">2.7.1.45</ecNumber>
    </submittedName>
</protein>
<dbReference type="InterPro" id="IPR011611">
    <property type="entry name" value="PfkB_dom"/>
</dbReference>
<dbReference type="InterPro" id="IPR029056">
    <property type="entry name" value="Ribokinase-like"/>
</dbReference>
<dbReference type="GO" id="GO:0008673">
    <property type="term" value="F:2-dehydro-3-deoxygluconokinase activity"/>
    <property type="evidence" value="ECO:0007669"/>
    <property type="project" value="UniProtKB-EC"/>
</dbReference>
<evidence type="ECO:0000259" key="4">
    <source>
        <dbReference type="Pfam" id="PF00294"/>
    </source>
</evidence>
<dbReference type="Pfam" id="PF00294">
    <property type="entry name" value="PfkB"/>
    <property type="match status" value="2"/>
</dbReference>
<reference evidence="5 6" key="1">
    <citation type="journal article" date="2015" name="Science">
        <title>Genetic determinants of in vivo fitness and diet responsiveness in multiple human gut Bacteroides.</title>
        <authorList>
            <person name="Wu M."/>
            <person name="McNulty N.P."/>
            <person name="Rodionov D.A."/>
            <person name="Khoroshkin M.S."/>
            <person name="Griffin N.W."/>
            <person name="Cheng J."/>
            <person name="Latreille P."/>
            <person name="Kerstetter R.A."/>
            <person name="Terrapon N."/>
            <person name="Henrissat B."/>
            <person name="Osterman A.L."/>
            <person name="Gordon J.I."/>
        </authorList>
    </citation>
    <scope>NUCLEOTIDE SEQUENCE [LARGE SCALE GENOMIC DNA]</scope>
    <source>
        <strain evidence="5 6">WH2</strain>
    </source>
</reference>
<dbReference type="RefSeq" id="WP_029428395.1">
    <property type="nucleotide sequence ID" value="NZ_CP012801.1"/>
</dbReference>
<dbReference type="CDD" id="cd01166">
    <property type="entry name" value="KdgK"/>
    <property type="match status" value="1"/>
</dbReference>
<dbReference type="PANTHER" id="PTHR43320">
    <property type="entry name" value="SUGAR KINASE"/>
    <property type="match status" value="1"/>
</dbReference>
<evidence type="ECO:0000313" key="6">
    <source>
        <dbReference type="Proteomes" id="UP000061809"/>
    </source>
</evidence>
<evidence type="ECO:0000313" key="5">
    <source>
        <dbReference type="EMBL" id="ALJ58412.1"/>
    </source>
</evidence>
<feature type="domain" description="Carbohydrate kinase PfkB" evidence="4">
    <location>
        <begin position="10"/>
        <end position="215"/>
    </location>
</feature>
<evidence type="ECO:0000256" key="2">
    <source>
        <dbReference type="ARBA" id="ARBA00022679"/>
    </source>
</evidence>
<dbReference type="PATRIC" id="fig|246787.4.peg.1186"/>
<proteinExistence type="inferred from homology"/>
<sequence length="357" mass="39212">MYKKQIATDKKVITFGEVMLRLTAPDFLRFSQTNQMIATYGGSEANVAVSLANFGIPTEFVTRLPDNAVARACIASLRANGLGTEGIVFGGKRMGLYFLESGAAFRNSNVVYDREGSSFATLRPGMIDWEKIFSDAGWFHWSGIAAALSQDGADACREALEIADRMGLTISCDLNFRKKLWNYGSSAAEVMQPLVQYSDVIFGAEPEYKEILGIQPVGFKAVDAEDITFEANLPAFEDFGRRVVELVPRCQKAFLELRNSITSNHNLLAAILYSDNTLKHTGIYDIECEVDRVGAGDAFVGGMIYGLITYPDNDQKALEYALAASALKNTVYGDFNHVMVEEVESLMQGNTSGRVSR</sequence>
<evidence type="ECO:0000256" key="3">
    <source>
        <dbReference type="ARBA" id="ARBA00022777"/>
    </source>
</evidence>
<gene>
    <name evidence="5" type="primary">kdgK_1</name>
    <name evidence="5" type="ORF">BcellWH2_01150</name>
</gene>
<keyword evidence="2 5" id="KW-0808">Transferase</keyword>
<dbReference type="EC" id="2.7.1.45" evidence="5"/>